<feature type="domain" description="AB hydrolase-1" evidence="1">
    <location>
        <begin position="23"/>
        <end position="250"/>
    </location>
</feature>
<dbReference type="InterPro" id="IPR036388">
    <property type="entry name" value="WH-like_DNA-bd_sf"/>
</dbReference>
<gene>
    <name evidence="2" type="ORF">GCM10007968_13450</name>
</gene>
<comment type="caution">
    <text evidence="2">The sequence shown here is derived from an EMBL/GenBank/DDBJ whole genome shotgun (WGS) entry which is preliminary data.</text>
</comment>
<proteinExistence type="predicted"/>
<dbReference type="InterPro" id="IPR000073">
    <property type="entry name" value="AB_hydrolase_1"/>
</dbReference>
<dbReference type="EMBL" id="BMOK01000004">
    <property type="protein sequence ID" value="GGL50539.1"/>
    <property type="molecule type" value="Genomic_DNA"/>
</dbReference>
<protein>
    <recommendedName>
        <fullName evidence="1">AB hydrolase-1 domain-containing protein</fullName>
    </recommendedName>
</protein>
<dbReference type="Gene3D" id="1.10.10.10">
    <property type="entry name" value="Winged helix-like DNA-binding domain superfamily/Winged helix DNA-binding domain"/>
    <property type="match status" value="1"/>
</dbReference>
<evidence type="ECO:0000259" key="1">
    <source>
        <dbReference type="Pfam" id="PF00561"/>
    </source>
</evidence>
<dbReference type="InterPro" id="IPR029058">
    <property type="entry name" value="AB_hydrolase_fold"/>
</dbReference>
<dbReference type="SUPFAM" id="SSF53474">
    <property type="entry name" value="alpha/beta-Hydrolases"/>
    <property type="match status" value="1"/>
</dbReference>
<keyword evidence="3" id="KW-1185">Reference proteome</keyword>
<dbReference type="Gene3D" id="3.40.50.1820">
    <property type="entry name" value="alpha/beta hydrolase"/>
    <property type="match status" value="1"/>
</dbReference>
<organism evidence="2 3">
    <name type="scientific">Sporolactobacillus putidus</name>
    <dbReference type="NCBI Taxonomy" id="492735"/>
    <lineage>
        <taxon>Bacteria</taxon>
        <taxon>Bacillati</taxon>
        <taxon>Bacillota</taxon>
        <taxon>Bacilli</taxon>
        <taxon>Bacillales</taxon>
        <taxon>Sporolactobacillaceae</taxon>
        <taxon>Sporolactobacillus</taxon>
    </lineage>
</organism>
<reference evidence="2" key="1">
    <citation type="journal article" date="2014" name="Int. J. Syst. Evol. Microbiol.">
        <title>Complete genome sequence of Corynebacterium casei LMG S-19264T (=DSM 44701T), isolated from a smear-ripened cheese.</title>
        <authorList>
            <consortium name="US DOE Joint Genome Institute (JGI-PGF)"/>
            <person name="Walter F."/>
            <person name="Albersmeier A."/>
            <person name="Kalinowski J."/>
            <person name="Ruckert C."/>
        </authorList>
    </citation>
    <scope>NUCLEOTIDE SEQUENCE</scope>
    <source>
        <strain evidence="2">JCM 15325</strain>
    </source>
</reference>
<dbReference type="AlphaFoldDB" id="A0A917W048"/>
<sequence>MATLPMNGYHLHYSVHISDRSRPTLLFIHGLTMDASEWNLLADGLGSDVNYIVYDSFGHGRTGTNGTPLSLELLVSEALAVIDAAGIGKIHVAGSGLGGNIGFELAGRHPERVASLTLMSAVFYLPEHDYSRMLTLIKQLVDIDRDLLIQKLILDSFHIPTGEKSARFEAAFRQIPAEVIKNAVALLQSTYSSERFHFAEELGRLAVPTLVMHGECDPIFPPQLSAVYSACIPNSRWYTIPEASRILPIDQPELTALYLKKFISSERAPIPVTPIHEELFGDFRKVVRSGFDRRKKRRHRLTMNIMHDVEVIWNGRPVEGKWNQRGAKELLLFLILRNGLVRRGELIDTFLSDLPIIQARNNLRVWLSHLNKIFNDCSDPSVRDILIINEDAVAVNAELESDFGNYMKQLDRLLTGKKTLNERAVTFIRLLSNYDPANFSSFRSDWIFSLTDKIEEKLADAMEKLLPELKKHSMIAAMREILQAGKPIEPYDGYCDDKLAELQSMPQ</sequence>
<dbReference type="Pfam" id="PF00561">
    <property type="entry name" value="Abhydrolase_1"/>
    <property type="match status" value="1"/>
</dbReference>
<dbReference type="Proteomes" id="UP000654670">
    <property type="component" value="Unassembled WGS sequence"/>
</dbReference>
<name>A0A917W048_9BACL</name>
<accession>A0A917W048</accession>
<reference evidence="2" key="2">
    <citation type="submission" date="2020-09" db="EMBL/GenBank/DDBJ databases">
        <authorList>
            <person name="Sun Q."/>
            <person name="Ohkuma M."/>
        </authorList>
    </citation>
    <scope>NUCLEOTIDE SEQUENCE</scope>
    <source>
        <strain evidence="2">JCM 15325</strain>
    </source>
</reference>
<evidence type="ECO:0000313" key="3">
    <source>
        <dbReference type="Proteomes" id="UP000654670"/>
    </source>
</evidence>
<dbReference type="PRINTS" id="PR00111">
    <property type="entry name" value="ABHYDROLASE"/>
</dbReference>
<dbReference type="RefSeq" id="WP_188802316.1">
    <property type="nucleotide sequence ID" value="NZ_BMOK01000004.1"/>
</dbReference>
<dbReference type="InterPro" id="IPR050266">
    <property type="entry name" value="AB_hydrolase_sf"/>
</dbReference>
<dbReference type="PANTHER" id="PTHR43798">
    <property type="entry name" value="MONOACYLGLYCEROL LIPASE"/>
    <property type="match status" value="1"/>
</dbReference>
<evidence type="ECO:0000313" key="2">
    <source>
        <dbReference type="EMBL" id="GGL50539.1"/>
    </source>
</evidence>